<feature type="compositionally biased region" description="Low complexity" evidence="3">
    <location>
        <begin position="27"/>
        <end position="36"/>
    </location>
</feature>
<accession>A0A0D6ERP6</accession>
<evidence type="ECO:0000313" key="6">
    <source>
        <dbReference type="Proteomes" id="UP000243876"/>
    </source>
</evidence>
<gene>
    <name evidence="5" type="primary">SPOSA6832_04461</name>
</gene>
<dbReference type="InterPro" id="IPR035979">
    <property type="entry name" value="RBD_domain_sf"/>
</dbReference>
<dbReference type="Proteomes" id="UP000243876">
    <property type="component" value="Unassembled WGS sequence"/>
</dbReference>
<proteinExistence type="predicted"/>
<reference evidence="6" key="1">
    <citation type="submission" date="2015-02" db="EMBL/GenBank/DDBJ databases">
        <authorList>
            <person name="Gon?alves P."/>
        </authorList>
    </citation>
    <scope>NUCLEOTIDE SEQUENCE [LARGE SCALE GENOMIC DNA]</scope>
</reference>
<dbReference type="InterPro" id="IPR000504">
    <property type="entry name" value="RRM_dom"/>
</dbReference>
<dbReference type="SMART" id="SM00360">
    <property type="entry name" value="RRM"/>
    <property type="match status" value="2"/>
</dbReference>
<dbReference type="InterPro" id="IPR012677">
    <property type="entry name" value="Nucleotide-bd_a/b_plait_sf"/>
</dbReference>
<feature type="domain" description="RRM" evidence="4">
    <location>
        <begin position="206"/>
        <end position="318"/>
    </location>
</feature>
<evidence type="ECO:0000313" key="5">
    <source>
        <dbReference type="EMBL" id="CEQ42634.1"/>
    </source>
</evidence>
<evidence type="ECO:0000256" key="2">
    <source>
        <dbReference type="PROSITE-ProRule" id="PRU00176"/>
    </source>
</evidence>
<dbReference type="EMBL" id="CENE01000031">
    <property type="protein sequence ID" value="CEQ42634.1"/>
    <property type="molecule type" value="Genomic_DNA"/>
</dbReference>
<evidence type="ECO:0000256" key="1">
    <source>
        <dbReference type="ARBA" id="ARBA00022884"/>
    </source>
</evidence>
<organism evidence="5 6">
    <name type="scientific">Sporidiobolus salmonicolor</name>
    <name type="common">Yeast-like fungus</name>
    <name type="synonym">Sporobolomyces salmonicolor</name>
    <dbReference type="NCBI Taxonomy" id="5005"/>
    <lineage>
        <taxon>Eukaryota</taxon>
        <taxon>Fungi</taxon>
        <taxon>Dikarya</taxon>
        <taxon>Basidiomycota</taxon>
        <taxon>Pucciniomycotina</taxon>
        <taxon>Microbotryomycetes</taxon>
        <taxon>Sporidiobolales</taxon>
        <taxon>Sporidiobolaceae</taxon>
        <taxon>Sporobolomyces</taxon>
    </lineage>
</organism>
<protein>
    <submittedName>
        <fullName evidence="5">SPOSA6832_04461-mRNA-1:cds</fullName>
    </submittedName>
</protein>
<dbReference type="GO" id="GO:0003723">
    <property type="term" value="F:RNA binding"/>
    <property type="evidence" value="ECO:0007669"/>
    <property type="project" value="UniProtKB-UniRule"/>
</dbReference>
<evidence type="ECO:0000256" key="3">
    <source>
        <dbReference type="SAM" id="MobiDB-lite"/>
    </source>
</evidence>
<dbReference type="AlphaFoldDB" id="A0A0D6ERP6"/>
<sequence>MADAAAAPAQPASSSSSQSSPPPPASAPTGGAPADADVPMSSGSGQSLSGPTSTRPGKQRADRVSSLARHASTVRSSTAADAKADELPEDASEVVYVNNLNEKIKLDILFREYGLVLGVTAHRNLRMRGQAFVTLDSKEAAAKAVKEVQKFPLYGKPMQLTFARTESDALVKKRHPEDMDQHKEERLKRKTRRIPQMPDEYLPPNKILFVQNLPDDTTKESLEALFRPCVRLTVSPSPLSSPLPPLPSPVESLTSPHRCSFPNLVEVRTIPGRRNIAFVEFADEGSSSVARDALHNTKFGAEAGKDEGLKLKVTFAKKG</sequence>
<dbReference type="CDD" id="cd12247">
    <property type="entry name" value="RRM2_U1A_like"/>
    <property type="match status" value="1"/>
</dbReference>
<feature type="region of interest" description="Disordered" evidence="3">
    <location>
        <begin position="1"/>
        <end position="88"/>
    </location>
</feature>
<keyword evidence="6" id="KW-1185">Reference proteome</keyword>
<dbReference type="Gene3D" id="3.30.70.330">
    <property type="match status" value="2"/>
</dbReference>
<dbReference type="PANTHER" id="PTHR10501">
    <property type="entry name" value="U1 SMALL NUCLEAR RIBONUCLEOPROTEIN A/U2 SMALL NUCLEAR RIBONUCLEOPROTEIN B"/>
    <property type="match status" value="1"/>
</dbReference>
<feature type="compositionally biased region" description="Low complexity" evidence="3">
    <location>
        <begin position="1"/>
        <end position="19"/>
    </location>
</feature>
<dbReference type="OrthoDB" id="266020at2759"/>
<dbReference type="Pfam" id="PF00076">
    <property type="entry name" value="RRM_1"/>
    <property type="match status" value="1"/>
</dbReference>
<dbReference type="PROSITE" id="PS50102">
    <property type="entry name" value="RRM"/>
    <property type="match status" value="2"/>
</dbReference>
<name>A0A0D6ERP6_SPOSA</name>
<feature type="compositionally biased region" description="Polar residues" evidence="3">
    <location>
        <begin position="41"/>
        <end position="56"/>
    </location>
</feature>
<keyword evidence="1 2" id="KW-0694">RNA-binding</keyword>
<dbReference type="SUPFAM" id="SSF54928">
    <property type="entry name" value="RNA-binding domain, RBD"/>
    <property type="match status" value="2"/>
</dbReference>
<feature type="domain" description="RRM" evidence="4">
    <location>
        <begin position="93"/>
        <end position="165"/>
    </location>
</feature>
<evidence type="ECO:0000259" key="4">
    <source>
        <dbReference type="PROSITE" id="PS50102"/>
    </source>
</evidence>